<feature type="compositionally biased region" description="Polar residues" evidence="1">
    <location>
        <begin position="195"/>
        <end position="206"/>
    </location>
</feature>
<reference evidence="3 4" key="1">
    <citation type="submission" date="2016-08" db="EMBL/GenBank/DDBJ databases">
        <title>Genome sequence of Clavibacter michiganensis subsp. michiganensis strain CASJ007.</title>
        <authorList>
            <person name="Thapa S.P."/>
            <person name="Coaker G."/>
        </authorList>
    </citation>
    <scope>NUCLEOTIDE SEQUENCE [LARGE SCALE GENOMIC DNA]</scope>
    <source>
        <strain evidence="3">CASJ007</strain>
    </source>
</reference>
<dbReference type="Proteomes" id="UP000195062">
    <property type="component" value="Unassembled WGS sequence"/>
</dbReference>
<dbReference type="SUPFAM" id="SSF109854">
    <property type="entry name" value="DinB/YfiT-like putative metalloenzymes"/>
    <property type="match status" value="1"/>
</dbReference>
<feature type="compositionally biased region" description="Low complexity" evidence="1">
    <location>
        <begin position="163"/>
        <end position="194"/>
    </location>
</feature>
<accession>A0A251XIE5</accession>
<proteinExistence type="predicted"/>
<dbReference type="Gene3D" id="1.20.120.450">
    <property type="entry name" value="dinb family like domain"/>
    <property type="match status" value="1"/>
</dbReference>
<name>A0A251XIE5_CLAMM</name>
<feature type="region of interest" description="Disordered" evidence="1">
    <location>
        <begin position="157"/>
        <end position="210"/>
    </location>
</feature>
<dbReference type="AlphaFoldDB" id="A0A251XIE5"/>
<protein>
    <submittedName>
        <fullName evidence="3">DinB superfamily protein</fullName>
    </submittedName>
</protein>
<gene>
    <name evidence="3" type="ORF">CMMCAS07_11635</name>
</gene>
<evidence type="ECO:0000313" key="4">
    <source>
        <dbReference type="Proteomes" id="UP000195062"/>
    </source>
</evidence>
<keyword evidence="4" id="KW-1185">Reference proteome</keyword>
<dbReference type="InterPro" id="IPR024775">
    <property type="entry name" value="DinB-like"/>
</dbReference>
<organism evidence="3 4">
    <name type="scientific">Clavibacter michiganensis subsp. michiganensis</name>
    <dbReference type="NCBI Taxonomy" id="33013"/>
    <lineage>
        <taxon>Bacteria</taxon>
        <taxon>Bacillati</taxon>
        <taxon>Actinomycetota</taxon>
        <taxon>Actinomycetes</taxon>
        <taxon>Micrococcales</taxon>
        <taxon>Microbacteriaceae</taxon>
        <taxon>Clavibacter</taxon>
    </lineage>
</organism>
<dbReference type="NCBIfam" id="NF047843">
    <property type="entry name" value="MST_Rv0443"/>
    <property type="match status" value="1"/>
</dbReference>
<evidence type="ECO:0000256" key="1">
    <source>
        <dbReference type="SAM" id="MobiDB-lite"/>
    </source>
</evidence>
<evidence type="ECO:0000313" key="3">
    <source>
        <dbReference type="EMBL" id="OUE02663.1"/>
    </source>
</evidence>
<comment type="caution">
    <text evidence="3">The sequence shown here is derived from an EMBL/GenBank/DDBJ whole genome shotgun (WGS) entry which is preliminary data.</text>
</comment>
<feature type="domain" description="DinB-like" evidence="2">
    <location>
        <begin position="17"/>
        <end position="158"/>
    </location>
</feature>
<evidence type="ECO:0000259" key="2">
    <source>
        <dbReference type="Pfam" id="PF12867"/>
    </source>
</evidence>
<sequence>MTPATDLLVDAYGRIAETVRHAVDGLDADELAFRPDPEANSIGWLVWHLARVQDAQVADVAGRDETWSTGGWAERFALPFEESATGFGQSPDDVAALDGVTAELLVGYLDAVHSATRVYLAGLDDADLARVVDEDWTPPVTLGARLVSVLSDDLQHAGRLPTSRDSSPVAADRAAAPARAPGRGRRAQAGSSDSMSDTISGASGSTVGRKRCTAPVGVTTNFSKFHFTRPAFPSASGVFVSSA</sequence>
<dbReference type="InterPro" id="IPR034660">
    <property type="entry name" value="DinB/YfiT-like"/>
</dbReference>
<dbReference type="Pfam" id="PF12867">
    <property type="entry name" value="DinB_2"/>
    <property type="match status" value="1"/>
</dbReference>
<dbReference type="EMBL" id="MDHH01000002">
    <property type="protein sequence ID" value="OUE02663.1"/>
    <property type="molecule type" value="Genomic_DNA"/>
</dbReference>